<comment type="caution">
    <text evidence="2">The sequence shown here is derived from an EMBL/GenBank/DDBJ whole genome shotgun (WGS) entry which is preliminary data.</text>
</comment>
<accession>A0ABR4EMP0</accession>
<sequence>MSPLQRLLTTTTTRGARRQADSSKSVLSTRLRLRCEAVRCGARRLIASSVECIEMTRLDGDEDAMRCDATRRCRYGNEDFYSLLSVFSFSSSTESTVHCAAGPGALTRCLERRAGGRALIGRQGNKGRPGGRGATREGKRRKGLMAMDHRCDDRSRFACALSPRSVWVNQVEALDDGR</sequence>
<dbReference type="Proteomes" id="UP001600888">
    <property type="component" value="Unassembled WGS sequence"/>
</dbReference>
<protein>
    <submittedName>
        <fullName evidence="2">Uncharacterized protein</fullName>
    </submittedName>
</protein>
<dbReference type="EMBL" id="JBAWTH010000041">
    <property type="protein sequence ID" value="KAL2283687.1"/>
    <property type="molecule type" value="Genomic_DNA"/>
</dbReference>
<feature type="region of interest" description="Disordered" evidence="1">
    <location>
        <begin position="1"/>
        <end position="21"/>
    </location>
</feature>
<feature type="compositionally biased region" description="Low complexity" evidence="1">
    <location>
        <begin position="1"/>
        <end position="14"/>
    </location>
</feature>
<reference evidence="2 3" key="1">
    <citation type="submission" date="2024-03" db="EMBL/GenBank/DDBJ databases">
        <title>A high-quality draft genome sequence of Diaporthe vaccinii, a causative agent of upright dieback and viscid rot disease in cranberry plants.</title>
        <authorList>
            <person name="Sarrasin M."/>
            <person name="Lang B.F."/>
            <person name="Burger G."/>
        </authorList>
    </citation>
    <scope>NUCLEOTIDE SEQUENCE [LARGE SCALE GENOMIC DNA]</scope>
    <source>
        <strain evidence="2 3">IS7</strain>
    </source>
</reference>
<proteinExistence type="predicted"/>
<name>A0ABR4EMP0_9PEZI</name>
<keyword evidence="3" id="KW-1185">Reference proteome</keyword>
<evidence type="ECO:0000256" key="1">
    <source>
        <dbReference type="SAM" id="MobiDB-lite"/>
    </source>
</evidence>
<evidence type="ECO:0000313" key="3">
    <source>
        <dbReference type="Proteomes" id="UP001600888"/>
    </source>
</evidence>
<evidence type="ECO:0000313" key="2">
    <source>
        <dbReference type="EMBL" id="KAL2283687.1"/>
    </source>
</evidence>
<gene>
    <name evidence="2" type="ORF">FJTKL_09740</name>
</gene>
<organism evidence="2 3">
    <name type="scientific">Diaporthe vaccinii</name>
    <dbReference type="NCBI Taxonomy" id="105482"/>
    <lineage>
        <taxon>Eukaryota</taxon>
        <taxon>Fungi</taxon>
        <taxon>Dikarya</taxon>
        <taxon>Ascomycota</taxon>
        <taxon>Pezizomycotina</taxon>
        <taxon>Sordariomycetes</taxon>
        <taxon>Sordariomycetidae</taxon>
        <taxon>Diaporthales</taxon>
        <taxon>Diaporthaceae</taxon>
        <taxon>Diaporthe</taxon>
        <taxon>Diaporthe eres species complex</taxon>
    </lineage>
</organism>
<feature type="region of interest" description="Disordered" evidence="1">
    <location>
        <begin position="120"/>
        <end position="142"/>
    </location>
</feature>